<feature type="transmembrane region" description="Helical" evidence="1">
    <location>
        <begin position="240"/>
        <end position="261"/>
    </location>
</feature>
<feature type="transmembrane region" description="Helical" evidence="1">
    <location>
        <begin position="200"/>
        <end position="220"/>
    </location>
</feature>
<keyword evidence="1" id="KW-1133">Transmembrane helix</keyword>
<dbReference type="PANTHER" id="PTHR11161">
    <property type="entry name" value="O-ACYLTRANSFERASE"/>
    <property type="match status" value="1"/>
</dbReference>
<organism evidence="2">
    <name type="scientific">Diabrotica virgifera virgifera</name>
    <name type="common">western corn rootworm</name>
    <dbReference type="NCBI Taxonomy" id="50390"/>
    <lineage>
        <taxon>Eukaryota</taxon>
        <taxon>Metazoa</taxon>
        <taxon>Ecdysozoa</taxon>
        <taxon>Arthropoda</taxon>
        <taxon>Hexapoda</taxon>
        <taxon>Insecta</taxon>
        <taxon>Pterygota</taxon>
        <taxon>Neoptera</taxon>
        <taxon>Endopterygota</taxon>
        <taxon>Coleoptera</taxon>
        <taxon>Polyphaga</taxon>
        <taxon>Cucujiformia</taxon>
        <taxon>Chrysomeloidea</taxon>
        <taxon>Chrysomelidae</taxon>
        <taxon>Galerucinae</taxon>
        <taxon>Diabroticina</taxon>
        <taxon>Diabroticites</taxon>
        <taxon>Diabrotica</taxon>
    </lineage>
</organism>
<feature type="transmembrane region" description="Helical" evidence="1">
    <location>
        <begin position="358"/>
        <end position="381"/>
    </location>
</feature>
<evidence type="ECO:0000256" key="1">
    <source>
        <dbReference type="SAM" id="Phobius"/>
    </source>
</evidence>
<reference evidence="2" key="1">
    <citation type="submission" date="2025-08" db="UniProtKB">
        <authorList>
            <consortium name="RefSeq"/>
        </authorList>
    </citation>
    <scope>IDENTIFICATION</scope>
    <source>
        <tissue evidence="2">Whole insect</tissue>
    </source>
</reference>
<gene>
    <name evidence="2" type="primary">LOC114347180</name>
</gene>
<protein>
    <submittedName>
        <fullName evidence="2">Nose resistant to fluoxetine protein 6-like</fullName>
    </submittedName>
</protein>
<keyword evidence="1" id="KW-0472">Membrane</keyword>
<proteinExistence type="predicted"/>
<dbReference type="AlphaFoldDB" id="A0A6P7H5A3"/>
<sequence>KDYASLPDLFHQDNFDKCMLFGDEALYCSFEYELEPLNNENALWKTMQELSKDHYNYRHDNLRHWICVPTNCPNVTEKFEDSTMLTKQINNCYDNKMLKYGFRGTVKTLTCDTNKSKFPVDWIDILVGFLFIAYISFVLLCTIVDNAIQSCYEKDYENFSNTSYGRMVISFSLYRSWIRLTTVKSTPEVDYFRPFQGLRFYNQIIVILSHTAMVGLISSVGNTKFVETMNSSLGNIFLSSGPMCVSTMFSLSSTLLSYAIFSHFEKRKLTLNVLVMLFVERYLRLIPPLVVVLLFNVTWWRHLGSGPIWNRIIGKEYLNCRKNMWTNLMFLNNLIDAENMVSTNVRLKWVKKKRLKKFITLAAFPLIINGYCSYRPILLLCHF</sequence>
<evidence type="ECO:0000313" key="2">
    <source>
        <dbReference type="RefSeq" id="XP_028153717.1"/>
    </source>
</evidence>
<dbReference type="RefSeq" id="XP_028153717.1">
    <property type="nucleotide sequence ID" value="XM_028297916.1"/>
</dbReference>
<name>A0A6P7H5A3_DIAVI</name>
<dbReference type="InterPro" id="IPR052728">
    <property type="entry name" value="O2_lipid_transport_reg"/>
</dbReference>
<feature type="transmembrane region" description="Helical" evidence="1">
    <location>
        <begin position="122"/>
        <end position="144"/>
    </location>
</feature>
<keyword evidence="1" id="KW-0812">Transmembrane</keyword>
<feature type="non-terminal residue" evidence="2">
    <location>
        <position position="1"/>
    </location>
</feature>
<accession>A0A6P7H5A3</accession>
<dbReference type="InParanoid" id="A0A6P7H5A3"/>
<dbReference type="PANTHER" id="PTHR11161:SF72">
    <property type="entry name" value="FI21449P1"/>
    <property type="match status" value="1"/>
</dbReference>